<evidence type="ECO:0000313" key="1">
    <source>
        <dbReference type="EMBL" id="QEO09662.1"/>
    </source>
</evidence>
<dbReference type="EMBL" id="CP043504">
    <property type="protein sequence ID" value="QEO09662.1"/>
    <property type="molecule type" value="Genomic_DNA"/>
</dbReference>
<evidence type="ECO:0000313" key="2">
    <source>
        <dbReference type="Proteomes" id="UP000322159"/>
    </source>
</evidence>
<proteinExistence type="predicted"/>
<dbReference type="AlphaFoldDB" id="A0A5C1Y9T5"/>
<gene>
    <name evidence="1" type="ORF">FLP23_06360</name>
</gene>
<dbReference type="RefSeq" id="WP_149325082.1">
    <property type="nucleotide sequence ID" value="NZ_CP043504.1"/>
</dbReference>
<dbReference type="NCBIfam" id="NF005115">
    <property type="entry name" value="PRK06547.1"/>
    <property type="match status" value="1"/>
</dbReference>
<reference evidence="1 2" key="1">
    <citation type="submission" date="2019-09" db="EMBL/GenBank/DDBJ databases">
        <title>Genome sequencing of strain KACC 19322.</title>
        <authorList>
            <person name="Heo J."/>
            <person name="Kim S.-J."/>
            <person name="Kim J.-S."/>
            <person name="Hong S.-B."/>
            <person name="Kwon S.-W."/>
        </authorList>
    </citation>
    <scope>NUCLEOTIDE SEQUENCE [LARGE SCALE GENOMIC DNA]</scope>
    <source>
        <strain evidence="1 2">KACC 19322</strain>
    </source>
</reference>
<dbReference type="SUPFAM" id="SSF52540">
    <property type="entry name" value="P-loop containing nucleoside triphosphate hydrolases"/>
    <property type="match status" value="1"/>
</dbReference>
<protein>
    <submittedName>
        <fullName evidence="1">Uncharacterized protein</fullName>
    </submittedName>
</protein>
<name>A0A5C1Y9T5_9MICO</name>
<sequence>MSAERLAIDAALPRLVELATASASRPVVLVDGRSGAGKSSLADELAPLLDAQLVRLDDLYPGWDGLEAGSRAVHETVLAASRPGWRRWDWARSVSTEWHEIDPDAALVIEGCGALTAANRALASLGIWIELDAAERKRRALARSGDEFAPHWERWAAQEDVVIAREHPLALADVVIAG</sequence>
<keyword evidence="2" id="KW-1185">Reference proteome</keyword>
<dbReference type="Proteomes" id="UP000322159">
    <property type="component" value="Chromosome"/>
</dbReference>
<organism evidence="1 2">
    <name type="scientific">Protaetiibacter larvae</name>
    <dbReference type="NCBI Taxonomy" id="2592654"/>
    <lineage>
        <taxon>Bacteria</taxon>
        <taxon>Bacillati</taxon>
        <taxon>Actinomycetota</taxon>
        <taxon>Actinomycetes</taxon>
        <taxon>Micrococcales</taxon>
        <taxon>Microbacteriaceae</taxon>
        <taxon>Protaetiibacter</taxon>
    </lineage>
</organism>
<dbReference type="Gene3D" id="3.40.50.300">
    <property type="entry name" value="P-loop containing nucleotide triphosphate hydrolases"/>
    <property type="match status" value="1"/>
</dbReference>
<dbReference type="InterPro" id="IPR027417">
    <property type="entry name" value="P-loop_NTPase"/>
</dbReference>
<dbReference type="KEGG" id="lyk:FLP23_06360"/>
<accession>A0A5C1Y9T5</accession>
<dbReference type="OrthoDB" id="3237545at2"/>